<evidence type="ECO:0000256" key="6">
    <source>
        <dbReference type="ARBA" id="ARBA00022679"/>
    </source>
</evidence>
<dbReference type="GO" id="GO:0005737">
    <property type="term" value="C:cytoplasm"/>
    <property type="evidence" value="ECO:0007669"/>
    <property type="project" value="TreeGrafter"/>
</dbReference>
<dbReference type="InterPro" id="IPR049704">
    <property type="entry name" value="Aminotrans_3_PPA_site"/>
</dbReference>
<dbReference type="UniPathway" id="UPA00098">
    <property type="reaction ID" value="UER00358"/>
</dbReference>
<gene>
    <name evidence="10" type="ORF">K444DRAFT_662016</name>
</gene>
<evidence type="ECO:0000256" key="2">
    <source>
        <dbReference type="ARBA" id="ARBA00004998"/>
    </source>
</evidence>
<dbReference type="OrthoDB" id="10261433at2759"/>
<dbReference type="RefSeq" id="XP_024739911.1">
    <property type="nucleotide sequence ID" value="XM_024886645.1"/>
</dbReference>
<evidence type="ECO:0000256" key="5">
    <source>
        <dbReference type="ARBA" id="ARBA00022576"/>
    </source>
</evidence>
<evidence type="ECO:0000256" key="3">
    <source>
        <dbReference type="ARBA" id="ARBA00008954"/>
    </source>
</evidence>
<dbReference type="Pfam" id="PF00202">
    <property type="entry name" value="Aminotran_3"/>
    <property type="match status" value="1"/>
</dbReference>
<accession>A0A2J6TJ07</accession>
<dbReference type="InParanoid" id="A0A2J6TJ07"/>
<dbReference type="GO" id="GO:0055129">
    <property type="term" value="P:L-proline biosynthetic process"/>
    <property type="evidence" value="ECO:0007669"/>
    <property type="project" value="UniProtKB-UniPathway"/>
</dbReference>
<evidence type="ECO:0000313" key="11">
    <source>
        <dbReference type="Proteomes" id="UP000235371"/>
    </source>
</evidence>
<dbReference type="GO" id="GO:0019544">
    <property type="term" value="P:L-arginine catabolic process to L-glutamate"/>
    <property type="evidence" value="ECO:0007669"/>
    <property type="project" value="TreeGrafter"/>
</dbReference>
<dbReference type="PROSITE" id="PS00600">
    <property type="entry name" value="AA_TRANSFER_CLASS_3"/>
    <property type="match status" value="1"/>
</dbReference>
<dbReference type="CDD" id="cd00610">
    <property type="entry name" value="OAT_like"/>
    <property type="match status" value="1"/>
</dbReference>
<evidence type="ECO:0000256" key="9">
    <source>
        <dbReference type="RuleBase" id="RU365036"/>
    </source>
</evidence>
<proteinExistence type="inferred from homology"/>
<protein>
    <recommendedName>
        <fullName evidence="4 9">Ornithine aminotransferase</fullName>
        <ecNumber evidence="4 9">2.6.1.13</ecNumber>
    </recommendedName>
</protein>
<comment type="catalytic activity">
    <reaction evidence="9">
        <text>a 2-oxocarboxylate + L-ornithine = L-glutamate 5-semialdehyde + an L-alpha-amino acid</text>
        <dbReference type="Rhea" id="RHEA:13877"/>
        <dbReference type="ChEBI" id="CHEBI:35179"/>
        <dbReference type="ChEBI" id="CHEBI:46911"/>
        <dbReference type="ChEBI" id="CHEBI:58066"/>
        <dbReference type="ChEBI" id="CHEBI:59869"/>
        <dbReference type="EC" id="2.6.1.13"/>
    </reaction>
</comment>
<dbReference type="SUPFAM" id="SSF53383">
    <property type="entry name" value="PLP-dependent transferases"/>
    <property type="match status" value="1"/>
</dbReference>
<dbReference type="GO" id="GO:0042802">
    <property type="term" value="F:identical protein binding"/>
    <property type="evidence" value="ECO:0007669"/>
    <property type="project" value="TreeGrafter"/>
</dbReference>
<dbReference type="InterPro" id="IPR050103">
    <property type="entry name" value="Class-III_PLP-dep_AT"/>
</dbReference>
<keyword evidence="6 9" id="KW-0808">Transferase</keyword>
<dbReference type="InterPro" id="IPR010164">
    <property type="entry name" value="Orn_aminotrans"/>
</dbReference>
<dbReference type="PANTHER" id="PTHR11986">
    <property type="entry name" value="AMINOTRANSFERASE CLASS III"/>
    <property type="match status" value="1"/>
</dbReference>
<dbReference type="InterPro" id="IPR015422">
    <property type="entry name" value="PyrdxlP-dep_Trfase_small"/>
</dbReference>
<dbReference type="EC" id="2.6.1.13" evidence="4 9"/>
<evidence type="ECO:0000256" key="7">
    <source>
        <dbReference type="ARBA" id="ARBA00022898"/>
    </source>
</evidence>
<keyword evidence="7 8" id="KW-0663">Pyridoxal phosphate</keyword>
<dbReference type="InterPro" id="IPR015424">
    <property type="entry name" value="PyrdxlP-dep_Trfase"/>
</dbReference>
<organism evidence="10 11">
    <name type="scientific">Hyaloscypha bicolor E</name>
    <dbReference type="NCBI Taxonomy" id="1095630"/>
    <lineage>
        <taxon>Eukaryota</taxon>
        <taxon>Fungi</taxon>
        <taxon>Dikarya</taxon>
        <taxon>Ascomycota</taxon>
        <taxon>Pezizomycotina</taxon>
        <taxon>Leotiomycetes</taxon>
        <taxon>Helotiales</taxon>
        <taxon>Hyaloscyphaceae</taxon>
        <taxon>Hyaloscypha</taxon>
        <taxon>Hyaloscypha bicolor</taxon>
    </lineage>
</organism>
<dbReference type="InterPro" id="IPR015421">
    <property type="entry name" value="PyrdxlP-dep_Trfase_major"/>
</dbReference>
<dbReference type="PIRSF" id="PIRSF000521">
    <property type="entry name" value="Transaminase_4ab_Lys_Orn"/>
    <property type="match status" value="1"/>
</dbReference>
<dbReference type="NCBIfam" id="TIGR01885">
    <property type="entry name" value="Orn_aminotrans"/>
    <property type="match status" value="1"/>
</dbReference>
<dbReference type="GO" id="GO:0030170">
    <property type="term" value="F:pyridoxal phosphate binding"/>
    <property type="evidence" value="ECO:0007669"/>
    <property type="project" value="InterPro"/>
</dbReference>
<evidence type="ECO:0000256" key="8">
    <source>
        <dbReference type="RuleBase" id="RU003560"/>
    </source>
</evidence>
<evidence type="ECO:0000256" key="4">
    <source>
        <dbReference type="ARBA" id="ARBA00012924"/>
    </source>
</evidence>
<comment type="similarity">
    <text evidence="3 8">Belongs to the class-III pyridoxal-phosphate-dependent aminotransferase family.</text>
</comment>
<sequence length="437" mass="46244">MGSTEEIYEISTKTQEVVDDYESYVGGGFAPYPVALTHTKGSKAWDVDGKEYIDFLSMYSVVNMGHGHPKILAAAVQAMTEGAVVNLPFHSPYYGKLAKKLHDLFGYDKFVAMTSGAEAADAAVKIARKWGYISKNIPEGKCHILTAAACYHGVTLSTVSLASKKSSAFGPFVPNVGSTAPSGKVVAFGVIDDLREALEVDGERIVAFIIEPIQGSAGIVAPPKGYLKEVAALCKGHNVLFIVDEVQCGLGRAGANLCHLRDGVRPDLVVLGKALAGGMYPLSGVLGDDHIMGLLDPFEIGSTMAANPVGCAAALAALDVLVDEDLSQRSNELGDLLRSNLKAANLPHITAFNGAGLFMSLVLEDKPPKVTPRRIVSLLAQRGVLASAAGLRRIRICPPLTISKEELLKGAEVVIGVMRDIEGCGELPAEVLVDVRH</sequence>
<dbReference type="FunFam" id="3.40.640.10:FF:000011">
    <property type="entry name" value="Ornithine aminotransferase"/>
    <property type="match status" value="1"/>
</dbReference>
<keyword evidence="5 9" id="KW-0032">Aminotransferase</keyword>
<comment type="cofactor">
    <cofactor evidence="1 9">
        <name>pyridoxal 5'-phosphate</name>
        <dbReference type="ChEBI" id="CHEBI:597326"/>
    </cofactor>
</comment>
<dbReference type="GO" id="GO:0004587">
    <property type="term" value="F:ornithine aminotransferase activity"/>
    <property type="evidence" value="ECO:0007669"/>
    <property type="project" value="UniProtKB-EC"/>
</dbReference>
<dbReference type="GO" id="GO:0010121">
    <property type="term" value="P:L-arginine catabolic process to proline via ornithine"/>
    <property type="evidence" value="ECO:0007669"/>
    <property type="project" value="TreeGrafter"/>
</dbReference>
<dbReference type="AlphaFoldDB" id="A0A2J6TJ07"/>
<comment type="pathway">
    <text evidence="2 9">Amino-acid biosynthesis; L-proline biosynthesis; L-glutamate 5-semialdehyde from L-ornithine: step 1/1.</text>
</comment>
<evidence type="ECO:0000313" key="10">
    <source>
        <dbReference type="EMBL" id="PMD63007.1"/>
    </source>
</evidence>
<dbReference type="GeneID" id="36594722"/>
<dbReference type="EMBL" id="KZ613783">
    <property type="protein sequence ID" value="PMD63007.1"/>
    <property type="molecule type" value="Genomic_DNA"/>
</dbReference>
<dbReference type="InterPro" id="IPR005814">
    <property type="entry name" value="Aminotrans_3"/>
</dbReference>
<dbReference type="Gene3D" id="3.90.1150.10">
    <property type="entry name" value="Aspartate Aminotransferase, domain 1"/>
    <property type="match status" value="1"/>
</dbReference>
<dbReference type="PANTHER" id="PTHR11986:SF18">
    <property type="entry name" value="ORNITHINE AMINOTRANSFERASE, MITOCHONDRIAL"/>
    <property type="match status" value="1"/>
</dbReference>
<name>A0A2J6TJ07_9HELO</name>
<keyword evidence="11" id="KW-1185">Reference proteome</keyword>
<dbReference type="STRING" id="1095630.A0A2J6TJ07"/>
<dbReference type="Gene3D" id="3.40.640.10">
    <property type="entry name" value="Type I PLP-dependent aspartate aminotransferase-like (Major domain)"/>
    <property type="match status" value="1"/>
</dbReference>
<reference evidence="10 11" key="1">
    <citation type="submission" date="2016-04" db="EMBL/GenBank/DDBJ databases">
        <title>A degradative enzymes factory behind the ericoid mycorrhizal symbiosis.</title>
        <authorList>
            <consortium name="DOE Joint Genome Institute"/>
            <person name="Martino E."/>
            <person name="Morin E."/>
            <person name="Grelet G."/>
            <person name="Kuo A."/>
            <person name="Kohler A."/>
            <person name="Daghino S."/>
            <person name="Barry K."/>
            <person name="Choi C."/>
            <person name="Cichocki N."/>
            <person name="Clum A."/>
            <person name="Copeland A."/>
            <person name="Hainaut M."/>
            <person name="Haridas S."/>
            <person name="Labutti K."/>
            <person name="Lindquist E."/>
            <person name="Lipzen A."/>
            <person name="Khouja H.-R."/>
            <person name="Murat C."/>
            <person name="Ohm R."/>
            <person name="Olson A."/>
            <person name="Spatafora J."/>
            <person name="Veneault-Fourrey C."/>
            <person name="Henrissat B."/>
            <person name="Grigoriev I."/>
            <person name="Martin F."/>
            <person name="Perotto S."/>
        </authorList>
    </citation>
    <scope>NUCLEOTIDE SEQUENCE [LARGE SCALE GENOMIC DNA]</scope>
    <source>
        <strain evidence="10 11">E</strain>
    </source>
</reference>
<dbReference type="Proteomes" id="UP000235371">
    <property type="component" value="Unassembled WGS sequence"/>
</dbReference>
<evidence type="ECO:0000256" key="1">
    <source>
        <dbReference type="ARBA" id="ARBA00001933"/>
    </source>
</evidence>